<reference evidence="6 7" key="1">
    <citation type="submission" date="2019-11" db="EMBL/GenBank/DDBJ databases">
        <authorList>
            <person name="Yuan L."/>
        </authorList>
    </citation>
    <scope>NUCLEOTIDE SEQUENCE [LARGE SCALE GENOMIC DNA]</scope>
    <source>
        <strain evidence="6 7">TRM43335</strain>
    </source>
</reference>
<dbReference type="Gene3D" id="3.40.50.970">
    <property type="match status" value="1"/>
</dbReference>
<dbReference type="Proteomes" id="UP000473014">
    <property type="component" value="Unassembled WGS sequence"/>
</dbReference>
<feature type="region of interest" description="Disordered" evidence="4">
    <location>
        <begin position="236"/>
        <end position="257"/>
    </location>
</feature>
<feature type="domain" description="Transketolase N-terminal" evidence="5">
    <location>
        <begin position="36"/>
        <end position="224"/>
    </location>
</feature>
<gene>
    <name evidence="6" type="ORF">F0L17_22095</name>
</gene>
<comment type="cofactor">
    <cofactor evidence="1">
        <name>thiamine diphosphate</name>
        <dbReference type="ChEBI" id="CHEBI:58937"/>
    </cofactor>
</comment>
<accession>A0A6G2BI06</accession>
<dbReference type="RefSeq" id="WP_155072429.1">
    <property type="nucleotide sequence ID" value="NZ_WIXO01000001.1"/>
</dbReference>
<feature type="compositionally biased region" description="Low complexity" evidence="4">
    <location>
        <begin position="243"/>
        <end position="257"/>
    </location>
</feature>
<keyword evidence="3" id="KW-0786">Thiamine pyrophosphate</keyword>
<evidence type="ECO:0000256" key="2">
    <source>
        <dbReference type="ARBA" id="ARBA00007131"/>
    </source>
</evidence>
<evidence type="ECO:0000313" key="6">
    <source>
        <dbReference type="EMBL" id="MTE21756.1"/>
    </source>
</evidence>
<comment type="similarity">
    <text evidence="2">Belongs to the transketolase family.</text>
</comment>
<name>A0A6G2BI06_9ACTN</name>
<comment type="caution">
    <text evidence="6">The sequence shown here is derived from an EMBL/GenBank/DDBJ whole genome shotgun (WGS) entry which is preliminary data.</text>
</comment>
<dbReference type="InterPro" id="IPR029061">
    <property type="entry name" value="THDP-binding"/>
</dbReference>
<keyword evidence="7" id="KW-1185">Reference proteome</keyword>
<proteinExistence type="inferred from homology"/>
<organism evidence="6 7">
    <name type="scientific">Streptomyces taklimakanensis</name>
    <dbReference type="NCBI Taxonomy" id="2569853"/>
    <lineage>
        <taxon>Bacteria</taxon>
        <taxon>Bacillati</taxon>
        <taxon>Actinomycetota</taxon>
        <taxon>Actinomycetes</taxon>
        <taxon>Kitasatosporales</taxon>
        <taxon>Streptomycetaceae</taxon>
        <taxon>Streptomyces</taxon>
    </lineage>
</organism>
<evidence type="ECO:0000256" key="3">
    <source>
        <dbReference type="ARBA" id="ARBA00023052"/>
    </source>
</evidence>
<dbReference type="PANTHER" id="PTHR47514">
    <property type="entry name" value="TRANSKETOLASE N-TERMINAL SECTION-RELATED"/>
    <property type="match status" value="1"/>
</dbReference>
<dbReference type="AlphaFoldDB" id="A0A6G2BI06"/>
<protein>
    <submittedName>
        <fullName evidence="6">Transketolase</fullName>
    </submittedName>
</protein>
<dbReference type="PANTHER" id="PTHR47514:SF1">
    <property type="entry name" value="TRANSKETOLASE N-TERMINAL SECTION-RELATED"/>
    <property type="match status" value="1"/>
</dbReference>
<evidence type="ECO:0000256" key="1">
    <source>
        <dbReference type="ARBA" id="ARBA00001964"/>
    </source>
</evidence>
<dbReference type="InterPro" id="IPR005474">
    <property type="entry name" value="Transketolase_N"/>
</dbReference>
<evidence type="ECO:0000256" key="4">
    <source>
        <dbReference type="SAM" id="MobiDB-lite"/>
    </source>
</evidence>
<dbReference type="GO" id="GO:0000287">
    <property type="term" value="F:magnesium ion binding"/>
    <property type="evidence" value="ECO:0007669"/>
    <property type="project" value="UniProtKB-ARBA"/>
</dbReference>
<dbReference type="EMBL" id="WIXO01000001">
    <property type="protein sequence ID" value="MTE21756.1"/>
    <property type="molecule type" value="Genomic_DNA"/>
</dbReference>
<dbReference type="SUPFAM" id="SSF52518">
    <property type="entry name" value="Thiamin diphosphate-binding fold (THDP-binding)"/>
    <property type="match status" value="1"/>
</dbReference>
<dbReference type="Pfam" id="PF00456">
    <property type="entry name" value="Transketolase_N"/>
    <property type="match status" value="1"/>
</dbReference>
<evidence type="ECO:0000259" key="5">
    <source>
        <dbReference type="Pfam" id="PF00456"/>
    </source>
</evidence>
<sequence>MTITTTPRPFPPAPGGGPGYADLPALMSLMTGDEKHDVAATSVLDALWVLYDRVLRISPDTVDAPDRDRFLLSKGHGPMAYYAVLAAKGFVPVEWLSGFGSHDSPLGHHPDRTLVPGVEIGSGSLGHGLPLAVGTVLGLRARGVADARVWVLTGDAESDEGSNHEAIEFAGARGLDRLHVLVVDNSSATHTTPGGLAARFEVAGWSTETVDGRDHEALYAAYTRPHPGRPRAVVARVEPKPGARPASARPASAHRGA</sequence>
<evidence type="ECO:0000313" key="7">
    <source>
        <dbReference type="Proteomes" id="UP000473014"/>
    </source>
</evidence>
<dbReference type="OrthoDB" id="8732661at2"/>